<feature type="compositionally biased region" description="Basic and acidic residues" evidence="1">
    <location>
        <begin position="284"/>
        <end position="294"/>
    </location>
</feature>
<feature type="region of interest" description="Disordered" evidence="1">
    <location>
        <begin position="339"/>
        <end position="391"/>
    </location>
</feature>
<dbReference type="Gene3D" id="3.40.50.410">
    <property type="entry name" value="von Willebrand factor, type A domain"/>
    <property type="match status" value="1"/>
</dbReference>
<sequence>MTELLDKSAPIPQPGVERKSLQFEEVIGPEHLKMISRASGGFRIVEDPALAAKFTETGTLSTGFTYIFPQGGGEIHFNPLLRTGIPELGIQPWTRADIQGFAFHEAGHHAPEVLDFQRKLVSIMGNPDLVPPPYKTSPRAEEKFWRAINSHLNNGVIDIWDEAYMGRRPYFSIERVIREFQSAKGEMDDYTHLSMPEQLIQITLRGRYLEQKEVEKKVAPGVYQAYKKFIDSGAIQAIMSRREFENPFAAPLDRKKSIQGKVDAYTQVFLPEYIKLMEEELEKRKQDKQQEKQPKQPGQQGEQEEQEQSMSGGEGAVPLTDEEEQQLVEQILSQLEEAGKEYESQTLSEEEKNELDQKLQQIKQSAEKRQTGEEQKPEPSEPGEPEEESGLEAIKRRAEELRRQDEERAKRGMAEALGVSRESIEKWETIKEKYKLEIESTAAVLADIFLDDRRKRLEYLRREGEVVPGLEFETIAALISGELDPETRMIEVRNPEFLETELEFIVDTSGSMYGRPLDKSVETMVIVTEAFKRVRESLEEEQLLNPESEQPFRVGVTKFSTQPERVTRLAEPLNDKKQLTIIEGVSEVGGGTEETGAISQVYEELTLNRNNVIKLMIVLTDGAGNREGLRLLMRQIEDDKEVVFMAVGIGTGAEGIVKSYIDPLKDREGNVFGHAAKDPDKILEPVLQFLKREVGKRKSF</sequence>
<organism evidence="3 4">
    <name type="scientific">Candidatus Daviesbacteria bacterium RIFCSPHIGHO2_02_FULL_43_12</name>
    <dbReference type="NCBI Taxonomy" id="1797776"/>
    <lineage>
        <taxon>Bacteria</taxon>
        <taxon>Candidatus Daviesiibacteriota</taxon>
    </lineage>
</organism>
<protein>
    <recommendedName>
        <fullName evidence="2">VWFA domain-containing protein</fullName>
    </recommendedName>
</protein>
<dbReference type="CDD" id="cd00198">
    <property type="entry name" value="vWFA"/>
    <property type="match status" value="1"/>
</dbReference>
<comment type="caution">
    <text evidence="3">The sequence shown here is derived from an EMBL/GenBank/DDBJ whole genome shotgun (WGS) entry which is preliminary data.</text>
</comment>
<feature type="region of interest" description="Disordered" evidence="1">
    <location>
        <begin position="284"/>
        <end position="317"/>
    </location>
</feature>
<dbReference type="AlphaFoldDB" id="A0A1F5KJU3"/>
<dbReference type="InterPro" id="IPR002035">
    <property type="entry name" value="VWF_A"/>
</dbReference>
<dbReference type="InterPro" id="IPR036465">
    <property type="entry name" value="vWFA_dom_sf"/>
</dbReference>
<feature type="compositionally biased region" description="Basic and acidic residues" evidence="1">
    <location>
        <begin position="365"/>
        <end position="379"/>
    </location>
</feature>
<gene>
    <name evidence="3" type="ORF">A3D25_01610</name>
</gene>
<name>A0A1F5KJU3_9BACT</name>
<evidence type="ECO:0000313" key="4">
    <source>
        <dbReference type="Proteomes" id="UP000177328"/>
    </source>
</evidence>
<dbReference type="PROSITE" id="PS50234">
    <property type="entry name" value="VWFA"/>
    <property type="match status" value="1"/>
</dbReference>
<reference evidence="3 4" key="1">
    <citation type="journal article" date="2016" name="Nat. Commun.">
        <title>Thousands of microbial genomes shed light on interconnected biogeochemical processes in an aquifer system.</title>
        <authorList>
            <person name="Anantharaman K."/>
            <person name="Brown C.T."/>
            <person name="Hug L.A."/>
            <person name="Sharon I."/>
            <person name="Castelle C.J."/>
            <person name="Probst A.J."/>
            <person name="Thomas B.C."/>
            <person name="Singh A."/>
            <person name="Wilkins M.J."/>
            <person name="Karaoz U."/>
            <person name="Brodie E.L."/>
            <person name="Williams K.H."/>
            <person name="Hubbard S.S."/>
            <person name="Banfield J.F."/>
        </authorList>
    </citation>
    <scope>NUCLEOTIDE SEQUENCE [LARGE SCALE GENOMIC DNA]</scope>
</reference>
<dbReference type="Proteomes" id="UP000177328">
    <property type="component" value="Unassembled WGS sequence"/>
</dbReference>
<feature type="compositionally biased region" description="Acidic residues" evidence="1">
    <location>
        <begin position="381"/>
        <end position="390"/>
    </location>
</feature>
<dbReference type="Pfam" id="PF00092">
    <property type="entry name" value="VWA"/>
    <property type="match status" value="1"/>
</dbReference>
<dbReference type="SUPFAM" id="SSF53300">
    <property type="entry name" value="vWA-like"/>
    <property type="match status" value="1"/>
</dbReference>
<dbReference type="EMBL" id="MFDD01000002">
    <property type="protein sequence ID" value="OGE41207.1"/>
    <property type="molecule type" value="Genomic_DNA"/>
</dbReference>
<accession>A0A1F5KJU3</accession>
<evidence type="ECO:0000259" key="2">
    <source>
        <dbReference type="PROSITE" id="PS50234"/>
    </source>
</evidence>
<feature type="domain" description="VWFA" evidence="2">
    <location>
        <begin position="501"/>
        <end position="690"/>
    </location>
</feature>
<dbReference type="SMART" id="SM00327">
    <property type="entry name" value="VWA"/>
    <property type="match status" value="1"/>
</dbReference>
<evidence type="ECO:0000256" key="1">
    <source>
        <dbReference type="SAM" id="MobiDB-lite"/>
    </source>
</evidence>
<evidence type="ECO:0000313" key="3">
    <source>
        <dbReference type="EMBL" id="OGE41207.1"/>
    </source>
</evidence>
<proteinExistence type="predicted"/>